<feature type="non-terminal residue" evidence="1">
    <location>
        <position position="64"/>
    </location>
</feature>
<evidence type="ECO:0000313" key="2">
    <source>
        <dbReference type="Proteomes" id="UP000594638"/>
    </source>
</evidence>
<proteinExistence type="predicted"/>
<dbReference type="Proteomes" id="UP000594638">
    <property type="component" value="Unassembled WGS sequence"/>
</dbReference>
<protein>
    <submittedName>
        <fullName evidence="1">Uncharacterized protein</fullName>
    </submittedName>
</protein>
<reference evidence="1 2" key="1">
    <citation type="submission" date="2019-12" db="EMBL/GenBank/DDBJ databases">
        <authorList>
            <person name="Alioto T."/>
            <person name="Alioto T."/>
            <person name="Gomez Garrido J."/>
        </authorList>
    </citation>
    <scope>NUCLEOTIDE SEQUENCE [LARGE SCALE GENOMIC DNA]</scope>
</reference>
<dbReference type="AlphaFoldDB" id="A0A8S0VCD3"/>
<dbReference type="EMBL" id="CACTIH010009266">
    <property type="protein sequence ID" value="CAA3028715.1"/>
    <property type="molecule type" value="Genomic_DNA"/>
</dbReference>
<evidence type="ECO:0000313" key="1">
    <source>
        <dbReference type="EMBL" id="CAA3028715.1"/>
    </source>
</evidence>
<sequence>MSITTGGYGDSQMEVTDRVTGLRLQIRHSDGGSYGARPGGGGGSLMTGCLVEAAGARERSHDSR</sequence>
<name>A0A8S0VCD3_OLEEU</name>
<keyword evidence="2" id="KW-1185">Reference proteome</keyword>
<organism evidence="1 2">
    <name type="scientific">Olea europaea subsp. europaea</name>
    <dbReference type="NCBI Taxonomy" id="158383"/>
    <lineage>
        <taxon>Eukaryota</taxon>
        <taxon>Viridiplantae</taxon>
        <taxon>Streptophyta</taxon>
        <taxon>Embryophyta</taxon>
        <taxon>Tracheophyta</taxon>
        <taxon>Spermatophyta</taxon>
        <taxon>Magnoliopsida</taxon>
        <taxon>eudicotyledons</taxon>
        <taxon>Gunneridae</taxon>
        <taxon>Pentapetalae</taxon>
        <taxon>asterids</taxon>
        <taxon>lamiids</taxon>
        <taxon>Lamiales</taxon>
        <taxon>Oleaceae</taxon>
        <taxon>Oleeae</taxon>
        <taxon>Olea</taxon>
    </lineage>
</organism>
<gene>
    <name evidence="1" type="ORF">OLEA9_A110516</name>
</gene>
<comment type="caution">
    <text evidence="1">The sequence shown here is derived from an EMBL/GenBank/DDBJ whole genome shotgun (WGS) entry which is preliminary data.</text>
</comment>
<accession>A0A8S0VCD3</accession>